<dbReference type="eggNOG" id="COG1309">
    <property type="taxonomic scope" value="Bacteria"/>
</dbReference>
<dbReference type="Proteomes" id="UP000000580">
    <property type="component" value="Chromosome"/>
</dbReference>
<feature type="domain" description="HTH tetR-type" evidence="5">
    <location>
        <begin position="50"/>
        <end position="110"/>
    </location>
</feature>
<dbReference type="InterPro" id="IPR023772">
    <property type="entry name" value="DNA-bd_HTH_TetR-type_CS"/>
</dbReference>
<dbReference type="KEGG" id="mpa:MAP_2003c"/>
<dbReference type="Pfam" id="PF00440">
    <property type="entry name" value="TetR_N"/>
    <property type="match status" value="1"/>
</dbReference>
<evidence type="ECO:0000259" key="5">
    <source>
        <dbReference type="PROSITE" id="PS50977"/>
    </source>
</evidence>
<dbReference type="PROSITE" id="PS01081">
    <property type="entry name" value="HTH_TETR_1"/>
    <property type="match status" value="1"/>
</dbReference>
<dbReference type="AlphaFoldDB" id="Q73YF3"/>
<dbReference type="PROSITE" id="PS50977">
    <property type="entry name" value="HTH_TETR_2"/>
    <property type="match status" value="1"/>
</dbReference>
<organism evidence="6 7">
    <name type="scientific">Mycolicibacterium paratuberculosis (strain ATCC BAA-968 / K-10)</name>
    <name type="common">Mycobacterium paratuberculosis</name>
    <dbReference type="NCBI Taxonomy" id="262316"/>
    <lineage>
        <taxon>Bacteria</taxon>
        <taxon>Bacillati</taxon>
        <taxon>Actinomycetota</taxon>
        <taxon>Actinomycetes</taxon>
        <taxon>Mycobacteriales</taxon>
        <taxon>Mycobacteriaceae</taxon>
        <taxon>Mycobacterium</taxon>
        <taxon>Mycobacterium avium complex (MAC)</taxon>
    </lineage>
</organism>
<dbReference type="GO" id="GO:0000976">
    <property type="term" value="F:transcription cis-regulatory region binding"/>
    <property type="evidence" value="ECO:0007669"/>
    <property type="project" value="TreeGrafter"/>
</dbReference>
<proteinExistence type="predicted"/>
<dbReference type="STRING" id="262316.MAP_2003c"/>
<dbReference type="InterPro" id="IPR001647">
    <property type="entry name" value="HTH_TetR"/>
</dbReference>
<sequence>MTGCPRRAVWPRRDPPRRSISSAAAAASDASCVTVLQMLSIRNDKPDAVLDTGERILAAAASCVVDFGVDRVTLAEIARRAGVSRPTVYRRWPDTRSIVAALLTRHVTDVMRAAPLLGDDRESLVRQIVTVADLLRQDRLVMSVLHSELAPIYITERLGTSQHMLIDALAARLRVAQRNGSVRPGDPVQMATMVLLIAQSTIQSAQIVEPLLDAEALAKELAYSLNGYLS</sequence>
<evidence type="ECO:0000256" key="3">
    <source>
        <dbReference type="ARBA" id="ARBA00023163"/>
    </source>
</evidence>
<dbReference type="PANTHER" id="PTHR30055">
    <property type="entry name" value="HTH-TYPE TRANSCRIPTIONAL REGULATOR RUTR"/>
    <property type="match status" value="1"/>
</dbReference>
<dbReference type="GO" id="GO:0003700">
    <property type="term" value="F:DNA-binding transcription factor activity"/>
    <property type="evidence" value="ECO:0007669"/>
    <property type="project" value="TreeGrafter"/>
</dbReference>
<dbReference type="EMBL" id="AE016958">
    <property type="protein sequence ID" value="AAS04320.1"/>
    <property type="molecule type" value="Genomic_DNA"/>
</dbReference>
<evidence type="ECO:0000313" key="6">
    <source>
        <dbReference type="EMBL" id="AAS04320.1"/>
    </source>
</evidence>
<gene>
    <name evidence="6" type="ordered locus">MAP_2003c</name>
</gene>
<reference evidence="6 7" key="1">
    <citation type="journal article" date="2005" name="Proc. Natl. Acad. Sci. U.S.A.">
        <title>The complete genome sequence of Mycobacterium avium subspecies paratuberculosis.</title>
        <authorList>
            <person name="Li L."/>
            <person name="Bannantine J.P."/>
            <person name="Zhang Q."/>
            <person name="Amonsin A."/>
            <person name="May B.J."/>
            <person name="Alt D."/>
            <person name="Banerji N."/>
            <person name="Kanjilal S."/>
            <person name="Kapur V."/>
        </authorList>
    </citation>
    <scope>NUCLEOTIDE SEQUENCE [LARGE SCALE GENOMIC DNA]</scope>
    <source>
        <strain evidence="7">ATCC BAA-968 / K-10</strain>
    </source>
</reference>
<dbReference type="InterPro" id="IPR036271">
    <property type="entry name" value="Tet_transcr_reg_TetR-rel_C_sf"/>
</dbReference>
<feature type="DNA-binding region" description="H-T-H motif" evidence="4">
    <location>
        <begin position="73"/>
        <end position="92"/>
    </location>
</feature>
<dbReference type="HOGENOM" id="CLU_069356_39_2_11"/>
<evidence type="ECO:0000256" key="2">
    <source>
        <dbReference type="ARBA" id="ARBA00023125"/>
    </source>
</evidence>
<keyword evidence="2 4" id="KW-0238">DNA-binding</keyword>
<keyword evidence="3" id="KW-0804">Transcription</keyword>
<evidence type="ECO:0000256" key="4">
    <source>
        <dbReference type="PROSITE-ProRule" id="PRU00335"/>
    </source>
</evidence>
<dbReference type="InterPro" id="IPR050109">
    <property type="entry name" value="HTH-type_TetR-like_transc_reg"/>
</dbReference>
<dbReference type="SUPFAM" id="SSF48498">
    <property type="entry name" value="Tetracyclin repressor-like, C-terminal domain"/>
    <property type="match status" value="1"/>
</dbReference>
<accession>Q73YF3</accession>
<dbReference type="Gene3D" id="1.10.357.10">
    <property type="entry name" value="Tetracycline Repressor, domain 2"/>
    <property type="match status" value="1"/>
</dbReference>
<dbReference type="SUPFAM" id="SSF46689">
    <property type="entry name" value="Homeodomain-like"/>
    <property type="match status" value="1"/>
</dbReference>
<keyword evidence="1" id="KW-0805">Transcription regulation</keyword>
<dbReference type="PANTHER" id="PTHR30055:SF238">
    <property type="entry name" value="MYCOFACTOCIN BIOSYNTHESIS TRANSCRIPTIONAL REGULATOR MFTR-RELATED"/>
    <property type="match status" value="1"/>
</dbReference>
<protein>
    <recommendedName>
        <fullName evidence="5">HTH tetR-type domain-containing protein</fullName>
    </recommendedName>
</protein>
<keyword evidence="7" id="KW-1185">Reference proteome</keyword>
<evidence type="ECO:0000313" key="7">
    <source>
        <dbReference type="Proteomes" id="UP000000580"/>
    </source>
</evidence>
<name>Q73YF3_MYCPA</name>
<dbReference type="InterPro" id="IPR009057">
    <property type="entry name" value="Homeodomain-like_sf"/>
</dbReference>
<evidence type="ECO:0000256" key="1">
    <source>
        <dbReference type="ARBA" id="ARBA00023015"/>
    </source>
</evidence>